<dbReference type="Proteomes" id="UP001383192">
    <property type="component" value="Unassembled WGS sequence"/>
</dbReference>
<accession>A0AAW0CKB9</accession>
<keyword evidence="2" id="KW-0812">Transmembrane</keyword>
<evidence type="ECO:0000256" key="1">
    <source>
        <dbReference type="SAM" id="MobiDB-lite"/>
    </source>
</evidence>
<comment type="caution">
    <text evidence="3">The sequence shown here is derived from an EMBL/GenBank/DDBJ whole genome shotgun (WGS) entry which is preliminary data.</text>
</comment>
<feature type="compositionally biased region" description="Polar residues" evidence="1">
    <location>
        <begin position="92"/>
        <end position="102"/>
    </location>
</feature>
<name>A0AAW0CKB9_9AGAR</name>
<protein>
    <recommendedName>
        <fullName evidence="5">Kinocilin</fullName>
    </recommendedName>
</protein>
<proteinExistence type="predicted"/>
<feature type="region of interest" description="Disordered" evidence="1">
    <location>
        <begin position="75"/>
        <end position="167"/>
    </location>
</feature>
<evidence type="ECO:0000313" key="4">
    <source>
        <dbReference type="Proteomes" id="UP001383192"/>
    </source>
</evidence>
<keyword evidence="2" id="KW-0472">Membrane</keyword>
<dbReference type="EMBL" id="JAYKXP010000037">
    <property type="protein sequence ID" value="KAK7040351.1"/>
    <property type="molecule type" value="Genomic_DNA"/>
</dbReference>
<evidence type="ECO:0000256" key="2">
    <source>
        <dbReference type="SAM" id="Phobius"/>
    </source>
</evidence>
<organism evidence="3 4">
    <name type="scientific">Paramarasmius palmivorus</name>
    <dbReference type="NCBI Taxonomy" id="297713"/>
    <lineage>
        <taxon>Eukaryota</taxon>
        <taxon>Fungi</taxon>
        <taxon>Dikarya</taxon>
        <taxon>Basidiomycota</taxon>
        <taxon>Agaricomycotina</taxon>
        <taxon>Agaricomycetes</taxon>
        <taxon>Agaricomycetidae</taxon>
        <taxon>Agaricales</taxon>
        <taxon>Marasmiineae</taxon>
        <taxon>Marasmiaceae</taxon>
        <taxon>Paramarasmius</taxon>
    </lineage>
</organism>
<keyword evidence="2" id="KW-1133">Transmembrane helix</keyword>
<evidence type="ECO:0008006" key="5">
    <source>
        <dbReference type="Google" id="ProtNLM"/>
    </source>
</evidence>
<feature type="transmembrane region" description="Helical" evidence="2">
    <location>
        <begin position="37"/>
        <end position="59"/>
    </location>
</feature>
<feature type="transmembrane region" description="Helical" evidence="2">
    <location>
        <begin position="12"/>
        <end position="31"/>
    </location>
</feature>
<keyword evidence="4" id="KW-1185">Reference proteome</keyword>
<evidence type="ECO:0000313" key="3">
    <source>
        <dbReference type="EMBL" id="KAK7040351.1"/>
    </source>
</evidence>
<dbReference type="AlphaFoldDB" id="A0AAW0CKB9"/>
<sequence>MSTTSDQSFQRVQVLAVIGVMFSVVATLSGVKHVSPVAIVFGIVGTLVSASVAVFPRLANFDLFSLCYRRQEPNNEDMELSGDEEARIPPLNGNNLNLSQRPLNAPPQIENQVAPAPGPNRSSAGRAAGPGGNAFETINRGNFSTTNNDVIIPSERPNATGNFQPRRRNIHPTATFITETHGNHPTQHGA</sequence>
<reference evidence="3 4" key="1">
    <citation type="submission" date="2024-01" db="EMBL/GenBank/DDBJ databases">
        <title>A draft genome for a cacao thread blight-causing isolate of Paramarasmius palmivorus.</title>
        <authorList>
            <person name="Baruah I.K."/>
            <person name="Bukari Y."/>
            <person name="Amoako-Attah I."/>
            <person name="Meinhardt L.W."/>
            <person name="Bailey B.A."/>
            <person name="Cohen S.P."/>
        </authorList>
    </citation>
    <scope>NUCLEOTIDE SEQUENCE [LARGE SCALE GENOMIC DNA]</scope>
    <source>
        <strain evidence="3 4">GH-12</strain>
    </source>
</reference>
<gene>
    <name evidence="3" type="ORF">VNI00_009821</name>
</gene>
<feature type="compositionally biased region" description="Polar residues" evidence="1">
    <location>
        <begin position="139"/>
        <end position="149"/>
    </location>
</feature>